<dbReference type="InterPro" id="IPR020846">
    <property type="entry name" value="MFS_dom"/>
</dbReference>
<evidence type="ECO:0000259" key="8">
    <source>
        <dbReference type="PROSITE" id="PS50850"/>
    </source>
</evidence>
<dbReference type="AlphaFoldDB" id="A0A1I7LZM0"/>
<proteinExistence type="predicted"/>
<evidence type="ECO:0000256" key="5">
    <source>
        <dbReference type="ARBA" id="ARBA00022989"/>
    </source>
</evidence>
<feature type="transmembrane region" description="Helical" evidence="7">
    <location>
        <begin position="282"/>
        <end position="302"/>
    </location>
</feature>
<reference evidence="10" key="1">
    <citation type="submission" date="2016-10" db="EMBL/GenBank/DDBJ databases">
        <authorList>
            <person name="Varghese N."/>
            <person name="Submissions S."/>
        </authorList>
    </citation>
    <scope>NUCLEOTIDE SEQUENCE [LARGE SCALE GENOMIC DNA]</scope>
    <source>
        <strain evidence="10">CGMCC 1.11014</strain>
    </source>
</reference>
<feature type="transmembrane region" description="Helical" evidence="7">
    <location>
        <begin position="254"/>
        <end position="275"/>
    </location>
</feature>
<feature type="transmembrane region" description="Helical" evidence="7">
    <location>
        <begin position="96"/>
        <end position="120"/>
    </location>
</feature>
<dbReference type="EMBL" id="FPBO01000044">
    <property type="protein sequence ID" value="SFV15057.1"/>
    <property type="molecule type" value="Genomic_DNA"/>
</dbReference>
<feature type="transmembrane region" description="Helical" evidence="7">
    <location>
        <begin position="212"/>
        <end position="232"/>
    </location>
</feature>
<comment type="subcellular location">
    <subcellularLocation>
        <location evidence="1">Cell membrane</location>
        <topology evidence="1">Multi-pass membrane protein</topology>
    </subcellularLocation>
</comment>
<feature type="transmembrane region" description="Helical" evidence="7">
    <location>
        <begin position="39"/>
        <end position="60"/>
    </location>
</feature>
<keyword evidence="2" id="KW-0813">Transport</keyword>
<evidence type="ECO:0000256" key="6">
    <source>
        <dbReference type="ARBA" id="ARBA00023136"/>
    </source>
</evidence>
<dbReference type="STRING" id="1035707.SAMN05216552_104438"/>
<dbReference type="Pfam" id="PF03825">
    <property type="entry name" value="Nuc_H_symport"/>
    <property type="match status" value="1"/>
</dbReference>
<dbReference type="InterPro" id="IPR036259">
    <property type="entry name" value="MFS_trans_sf"/>
</dbReference>
<dbReference type="PROSITE" id="PS50850">
    <property type="entry name" value="MFS"/>
    <property type="match status" value="1"/>
</dbReference>
<keyword evidence="4 7" id="KW-0812">Transmembrane</keyword>
<feature type="transmembrane region" description="Helical" evidence="7">
    <location>
        <begin position="72"/>
        <end position="90"/>
    </location>
</feature>
<feature type="transmembrane region" description="Helical" evidence="7">
    <location>
        <begin position="308"/>
        <end position="328"/>
    </location>
</feature>
<keyword evidence="10" id="KW-1185">Reference proteome</keyword>
<keyword evidence="5 7" id="KW-1133">Transmembrane helix</keyword>
<evidence type="ECO:0000256" key="7">
    <source>
        <dbReference type="SAM" id="Phobius"/>
    </source>
</evidence>
<dbReference type="GO" id="GO:0005886">
    <property type="term" value="C:plasma membrane"/>
    <property type="evidence" value="ECO:0007669"/>
    <property type="project" value="UniProtKB-SubCell"/>
</dbReference>
<dbReference type="PANTHER" id="PTHR23522:SF4">
    <property type="entry name" value="NUCLEOSIDE PERMEASE NUPG-RELATED"/>
    <property type="match status" value="1"/>
</dbReference>
<feature type="transmembrane region" description="Helical" evidence="7">
    <location>
        <begin position="384"/>
        <end position="404"/>
    </location>
</feature>
<feature type="domain" description="Major facilitator superfamily (MFS) profile" evidence="8">
    <location>
        <begin position="211"/>
        <end position="423"/>
    </location>
</feature>
<dbReference type="Proteomes" id="UP000199391">
    <property type="component" value="Unassembled WGS sequence"/>
</dbReference>
<dbReference type="InterPro" id="IPR004740">
    <property type="entry name" value="Nuc_H_symport"/>
</dbReference>
<organism evidence="9 10">
    <name type="scientific">Pseudoduganella namucuonensis</name>
    <dbReference type="NCBI Taxonomy" id="1035707"/>
    <lineage>
        <taxon>Bacteria</taxon>
        <taxon>Pseudomonadati</taxon>
        <taxon>Pseudomonadota</taxon>
        <taxon>Betaproteobacteria</taxon>
        <taxon>Burkholderiales</taxon>
        <taxon>Oxalobacteraceae</taxon>
        <taxon>Telluria group</taxon>
        <taxon>Pseudoduganella</taxon>
    </lineage>
</organism>
<dbReference type="PANTHER" id="PTHR23522">
    <property type="entry name" value="BLL5896 PROTEIN"/>
    <property type="match status" value="1"/>
</dbReference>
<dbReference type="SUPFAM" id="SSF103473">
    <property type="entry name" value="MFS general substrate transporter"/>
    <property type="match status" value="2"/>
</dbReference>
<feature type="transmembrane region" description="Helical" evidence="7">
    <location>
        <begin position="12"/>
        <end position="33"/>
    </location>
</feature>
<feature type="transmembrane region" description="Helical" evidence="7">
    <location>
        <begin position="132"/>
        <end position="153"/>
    </location>
</feature>
<evidence type="ECO:0000256" key="4">
    <source>
        <dbReference type="ARBA" id="ARBA00022692"/>
    </source>
</evidence>
<dbReference type="RefSeq" id="WP_093560086.1">
    <property type="nucleotide sequence ID" value="NZ_FPBO01000044.1"/>
</dbReference>
<dbReference type="GO" id="GO:0015213">
    <property type="term" value="F:uridine transmembrane transporter activity"/>
    <property type="evidence" value="ECO:0007669"/>
    <property type="project" value="TreeGrafter"/>
</dbReference>
<gene>
    <name evidence="9" type="ORF">SAMN05216552_104438</name>
</gene>
<feature type="transmembrane region" description="Helical" evidence="7">
    <location>
        <begin position="349"/>
        <end position="372"/>
    </location>
</feature>
<evidence type="ECO:0000256" key="3">
    <source>
        <dbReference type="ARBA" id="ARBA00022475"/>
    </source>
</evidence>
<evidence type="ECO:0000256" key="1">
    <source>
        <dbReference type="ARBA" id="ARBA00004651"/>
    </source>
</evidence>
<keyword evidence="6 7" id="KW-0472">Membrane</keyword>
<accession>A0A1I7LZM0</accession>
<keyword evidence="3" id="KW-1003">Cell membrane</keyword>
<evidence type="ECO:0000256" key="2">
    <source>
        <dbReference type="ARBA" id="ARBA00022448"/>
    </source>
</evidence>
<evidence type="ECO:0000313" key="9">
    <source>
        <dbReference type="EMBL" id="SFV15057.1"/>
    </source>
</evidence>
<dbReference type="OrthoDB" id="9150135at2"/>
<feature type="transmembrane region" description="Helical" evidence="7">
    <location>
        <begin position="159"/>
        <end position="176"/>
    </location>
</feature>
<dbReference type="Gene3D" id="1.20.1250.20">
    <property type="entry name" value="MFS general substrate transporter like domains"/>
    <property type="match status" value="2"/>
</dbReference>
<dbReference type="GO" id="GO:0015212">
    <property type="term" value="F:cytidine transmembrane transporter activity"/>
    <property type="evidence" value="ECO:0007669"/>
    <property type="project" value="TreeGrafter"/>
</dbReference>
<evidence type="ECO:0000313" key="10">
    <source>
        <dbReference type="Proteomes" id="UP000199391"/>
    </source>
</evidence>
<sequence length="423" mass="45072">MKTQLRVRLSAMMFGQYFVQGAWFVTLGTYLSQGLKFDHIIGVSYSMMGIAAIVSTLLVGSLADRYFAAQKVMAALSLVAGASMLWLSTIHDSPTLFLAVLLLHCLAYVPTVPLANAIAFNAMSDSAREFPAVRVFGTLGWIGGGLAVGAIPGAAQTPLPMQIAALAGVLLGLYALTLPDTPARERGAAGGSTRLAALFGLDIVAGMRDRPFWVFIASSLLIVIPLSFYYAYCNTFLVEIGARVALFGHTFEPVALQTLGQVSEMGFILLLPVLLARMGIKWVILAGMAAWCLRYVLFAYSFDEHGPVMPLALLGIVLHGVCYDFFFVAGQIYVDGKFPPRARVRAQSFLALVTAGVGVLIGSNVAGLVYGWNTLTPALHDWRVIWLVPAGIAVVVMLMFAAAFRAPRAAPAGGAPLAYGAAE</sequence>
<name>A0A1I7LZM0_9BURK</name>
<protein>
    <submittedName>
        <fullName evidence="9">Nucleoside transporter</fullName>
    </submittedName>
</protein>